<dbReference type="STRING" id="1165861.A0A0L0ULP5"/>
<evidence type="ECO:0000313" key="1">
    <source>
        <dbReference type="EMBL" id="KNE87943.1"/>
    </source>
</evidence>
<reference evidence="2" key="1">
    <citation type="submission" date="2014-03" db="EMBL/GenBank/DDBJ databases">
        <title>The Genome Sequence of Puccinia striiformis f. sp. tritici PST-78.</title>
        <authorList>
            <consortium name="The Broad Institute Genome Sequencing Platform"/>
            <person name="Cuomo C."/>
            <person name="Hulbert S."/>
            <person name="Chen X."/>
            <person name="Walker B."/>
            <person name="Young S.K."/>
            <person name="Zeng Q."/>
            <person name="Gargeya S."/>
            <person name="Fitzgerald M."/>
            <person name="Haas B."/>
            <person name="Abouelleil A."/>
            <person name="Alvarado L."/>
            <person name="Arachchi H.M."/>
            <person name="Berlin A.M."/>
            <person name="Chapman S.B."/>
            <person name="Goldberg J."/>
            <person name="Griggs A."/>
            <person name="Gujja S."/>
            <person name="Hansen M."/>
            <person name="Howarth C."/>
            <person name="Imamovic A."/>
            <person name="Larimer J."/>
            <person name="McCowan C."/>
            <person name="Montmayeur A."/>
            <person name="Murphy C."/>
            <person name="Neiman D."/>
            <person name="Pearson M."/>
            <person name="Priest M."/>
            <person name="Roberts A."/>
            <person name="Saif S."/>
            <person name="Shea T."/>
            <person name="Sisk P."/>
            <person name="Sykes S."/>
            <person name="Wortman J."/>
            <person name="Nusbaum C."/>
            <person name="Birren B."/>
        </authorList>
    </citation>
    <scope>NUCLEOTIDE SEQUENCE [LARGE SCALE GENOMIC DNA]</scope>
    <source>
        <strain evidence="2">race PST-78</strain>
    </source>
</reference>
<name>A0A0L0ULP5_9BASI</name>
<feature type="non-terminal residue" evidence="1">
    <location>
        <position position="170"/>
    </location>
</feature>
<keyword evidence="2" id="KW-1185">Reference proteome</keyword>
<protein>
    <submittedName>
        <fullName evidence="1">Uncharacterized protein</fullName>
    </submittedName>
</protein>
<evidence type="ECO:0000313" key="2">
    <source>
        <dbReference type="Proteomes" id="UP000054564"/>
    </source>
</evidence>
<organism evidence="1 2">
    <name type="scientific">Puccinia striiformis f. sp. tritici PST-78</name>
    <dbReference type="NCBI Taxonomy" id="1165861"/>
    <lineage>
        <taxon>Eukaryota</taxon>
        <taxon>Fungi</taxon>
        <taxon>Dikarya</taxon>
        <taxon>Basidiomycota</taxon>
        <taxon>Pucciniomycotina</taxon>
        <taxon>Pucciniomycetes</taxon>
        <taxon>Pucciniales</taxon>
        <taxon>Pucciniaceae</taxon>
        <taxon>Puccinia</taxon>
    </lineage>
</organism>
<dbReference type="OrthoDB" id="5599163at2759"/>
<dbReference type="EMBL" id="AJIL01003627">
    <property type="protein sequence ID" value="KNE87943.1"/>
    <property type="molecule type" value="Genomic_DNA"/>
</dbReference>
<accession>A0A0L0ULP5</accession>
<proteinExistence type="predicted"/>
<dbReference type="AlphaFoldDB" id="A0A0L0ULP5"/>
<sequence length="170" mass="19265">MRYVEAGGETLSINDDEGRTYLVPIITEGNQKWETSFPTNMTSTSNVITAIDEASSIQVFEKNMQEQGNRDDGVHAAKYKSTTKKIKPVNEPMPQNINKPMAFPTLSRDPYDTPLTPFPPEFVPTTKITAERLKVVNFGPKGYLWEEELKLMKHVIVKRQGAFAFVPEER</sequence>
<gene>
    <name evidence="1" type="ORF">PSTG_18663</name>
</gene>
<comment type="caution">
    <text evidence="1">The sequence shown here is derived from an EMBL/GenBank/DDBJ whole genome shotgun (WGS) entry which is preliminary data.</text>
</comment>
<dbReference type="Proteomes" id="UP000054564">
    <property type="component" value="Unassembled WGS sequence"/>
</dbReference>